<dbReference type="RefSeq" id="WP_100211353.1">
    <property type="nucleotide sequence ID" value="NZ_CP138495.1"/>
</dbReference>
<reference evidence="1 2" key="1">
    <citation type="submission" date="2016-11" db="EMBL/GenBank/DDBJ databases">
        <authorList>
            <person name="Jaros S."/>
            <person name="Januszkiewicz K."/>
            <person name="Wedrychowicz H."/>
        </authorList>
    </citation>
    <scope>NUCLEOTIDE SEQUENCE [LARGE SCALE GENOMIC DNA]</scope>
    <source>
        <strain evidence="1">NCIMB 2154T</strain>
    </source>
</reference>
<organism evidence="1 2">
    <name type="scientific">Tenacibaculum maritimum NCIMB 2154</name>
    <dbReference type="NCBI Taxonomy" id="1349785"/>
    <lineage>
        <taxon>Bacteria</taxon>
        <taxon>Pseudomonadati</taxon>
        <taxon>Bacteroidota</taxon>
        <taxon>Flavobacteriia</taxon>
        <taxon>Flavobacteriales</taxon>
        <taxon>Flavobacteriaceae</taxon>
        <taxon>Tenacibaculum</taxon>
    </lineage>
</organism>
<dbReference type="KEGG" id="tmar:MARIT_1936"/>
<proteinExistence type="predicted"/>
<dbReference type="Gene3D" id="1.10.530.10">
    <property type="match status" value="1"/>
</dbReference>
<dbReference type="EC" id="3.2.1.-" evidence="1"/>
<gene>
    <name evidence="1" type="ORF">MARIT_1936</name>
</gene>
<name>A0A2H1EAT7_9FLAO</name>
<dbReference type="EMBL" id="LT634361">
    <property type="protein sequence ID" value="SFZ83190.1"/>
    <property type="molecule type" value="Genomic_DNA"/>
</dbReference>
<dbReference type="CDD" id="cd00736">
    <property type="entry name" value="lambda_lys-like"/>
    <property type="match status" value="1"/>
</dbReference>
<dbReference type="OrthoDB" id="961266at2"/>
<dbReference type="GO" id="GO:0016798">
    <property type="term" value="F:hydrolase activity, acting on glycosyl bonds"/>
    <property type="evidence" value="ECO:0007669"/>
    <property type="project" value="UniProtKB-KW"/>
</dbReference>
<dbReference type="GeneID" id="47723433"/>
<dbReference type="AlphaFoldDB" id="A0A2H1EAT7"/>
<accession>A0A2H1EAT7</accession>
<evidence type="ECO:0000313" key="1">
    <source>
        <dbReference type="EMBL" id="SFZ83190.1"/>
    </source>
</evidence>
<protein>
    <submittedName>
        <fullName evidence="1">Peptidoglycan lytic transglycosylase, family GH104</fullName>
        <ecNumber evidence="1">3.2.1.-</ecNumber>
    </submittedName>
</protein>
<dbReference type="SUPFAM" id="SSF53955">
    <property type="entry name" value="Lysozyme-like"/>
    <property type="match status" value="1"/>
</dbReference>
<sequence>MEERIVLVSFFLLFIVKKKQVAPATRARSKQEKQPVRKFPNTDMVYHFHPIGFVNHMKLIYGGGNGLGVCYGEARVRAFMRMLRIGEGTKDEKGYERIVGGTHFSDHGKDFSGHPNVKVYISSIEDYSYAAGAYQITQKNWNDTPFVNWRKKKGLSDFSPESQDKYCLYLLADKKKSLDLIKQGDITEAIRKCRKEWASLPGSGHGQREENLFEILAEYTKYYKEELNGITTLKMPWGTAKQLGYDCCSDDDNDTSCGKENIDLSNRVPWMSQFNKDEAGNREGCFRTSKKLLMKSGLPDSSGKNINPILIVTEDSEAKTISINNQNAIKGIEYIDSELEKGNPVLVGLHYNFTFKKNTDKTTDHFFIIKGRGCENNKRYFSFYEVGTNYGDKGIHPMNKLFLEEDNTLRGTSKYKPSHKYIVSQVRKN</sequence>
<evidence type="ECO:0000313" key="2">
    <source>
        <dbReference type="Proteomes" id="UP000231564"/>
    </source>
</evidence>
<dbReference type="InterPro" id="IPR023346">
    <property type="entry name" value="Lysozyme-like_dom_sf"/>
</dbReference>
<keyword evidence="2" id="KW-1185">Reference proteome</keyword>
<keyword evidence="1" id="KW-0326">Glycosidase</keyword>
<dbReference type="Proteomes" id="UP000231564">
    <property type="component" value="Chromosome MARIT"/>
</dbReference>
<keyword evidence="1" id="KW-0378">Hydrolase</keyword>